<dbReference type="EMBL" id="JACVVK020000044">
    <property type="protein sequence ID" value="KAK7499431.1"/>
    <property type="molecule type" value="Genomic_DNA"/>
</dbReference>
<evidence type="ECO:0000313" key="2">
    <source>
        <dbReference type="EMBL" id="KAK7499431.1"/>
    </source>
</evidence>
<protein>
    <submittedName>
        <fullName evidence="2">Uncharacterized protein</fullName>
    </submittedName>
</protein>
<feature type="region of interest" description="Disordered" evidence="1">
    <location>
        <begin position="1"/>
        <end position="41"/>
    </location>
</feature>
<name>A0ABD0LJG7_9CAEN</name>
<gene>
    <name evidence="2" type="ORF">BaRGS_00009406</name>
</gene>
<proteinExistence type="predicted"/>
<evidence type="ECO:0000256" key="1">
    <source>
        <dbReference type="SAM" id="MobiDB-lite"/>
    </source>
</evidence>
<organism evidence="2 3">
    <name type="scientific">Batillaria attramentaria</name>
    <dbReference type="NCBI Taxonomy" id="370345"/>
    <lineage>
        <taxon>Eukaryota</taxon>
        <taxon>Metazoa</taxon>
        <taxon>Spiralia</taxon>
        <taxon>Lophotrochozoa</taxon>
        <taxon>Mollusca</taxon>
        <taxon>Gastropoda</taxon>
        <taxon>Caenogastropoda</taxon>
        <taxon>Sorbeoconcha</taxon>
        <taxon>Cerithioidea</taxon>
        <taxon>Batillariidae</taxon>
        <taxon>Batillaria</taxon>
    </lineage>
</organism>
<dbReference type="AlphaFoldDB" id="A0ABD0LJG7"/>
<dbReference type="Proteomes" id="UP001519460">
    <property type="component" value="Unassembled WGS sequence"/>
</dbReference>
<keyword evidence="3" id="KW-1185">Reference proteome</keyword>
<comment type="caution">
    <text evidence="2">The sequence shown here is derived from an EMBL/GenBank/DDBJ whole genome shotgun (WGS) entry which is preliminary data.</text>
</comment>
<reference evidence="2 3" key="1">
    <citation type="journal article" date="2023" name="Sci. Data">
        <title>Genome assembly of the Korean intertidal mud-creeper Batillaria attramentaria.</title>
        <authorList>
            <person name="Patra A.K."/>
            <person name="Ho P.T."/>
            <person name="Jun S."/>
            <person name="Lee S.J."/>
            <person name="Kim Y."/>
            <person name="Won Y.J."/>
        </authorList>
    </citation>
    <scope>NUCLEOTIDE SEQUENCE [LARGE SCALE GENOMIC DNA]</scope>
    <source>
        <strain evidence="2">Wonlab-2016</strain>
    </source>
</reference>
<evidence type="ECO:0000313" key="3">
    <source>
        <dbReference type="Proteomes" id="UP001519460"/>
    </source>
</evidence>
<accession>A0ABD0LJG7</accession>
<sequence length="203" mass="22628">MNKCLPARALSEPGRAKAAQALEKQSRNKMAGDSETSPSPEPLILEDMSIFYYRQLASSLQRHLLNKHGSFVQVFYNHHPRRETPLPFPKICPDVTNRGLNACPSSQLARFLGVTFGRASVIFSLIPSHRLLVVAFDGERLMSNGRRLVHKETIAYLDDTGYFQWARLLTVVVISAGCLGECNERIHCLLSYVWPVGGACRGS</sequence>